<dbReference type="RefSeq" id="WP_106836357.1">
    <property type="nucleotide sequence ID" value="NZ_JARMEW010000028.1"/>
</dbReference>
<accession>A0ABX5FGY8</accession>
<evidence type="ECO:0000313" key="1">
    <source>
        <dbReference type="EMBL" id="PSK03556.1"/>
    </source>
</evidence>
<sequence length="72" mass="8379">MNNNEIDKEVLLLQHEAEKLQQVMESRAQYRKVVQAAIAQWIKELKAGEIKISTVDDFRKLVELDLELLKGE</sequence>
<keyword evidence="2" id="KW-1185">Reference proteome</keyword>
<comment type="caution">
    <text evidence="1">The sequence shown here is derived from an EMBL/GenBank/DDBJ whole genome shotgun (WGS) entry which is preliminary data.</text>
</comment>
<dbReference type="Proteomes" id="UP000241645">
    <property type="component" value="Unassembled WGS sequence"/>
</dbReference>
<gene>
    <name evidence="1" type="ORF">C7R92_27535</name>
</gene>
<name>A0ABX5FGY8_9BACL</name>
<protein>
    <submittedName>
        <fullName evidence="1">Uncharacterized protein</fullName>
    </submittedName>
</protein>
<evidence type="ECO:0000313" key="2">
    <source>
        <dbReference type="Proteomes" id="UP000241645"/>
    </source>
</evidence>
<reference evidence="1 2" key="1">
    <citation type="submission" date="2018-03" db="EMBL/GenBank/DDBJ databases">
        <title>Brevisbacillus phylogenomics.</title>
        <authorList>
            <person name="Dunlap C."/>
        </authorList>
    </citation>
    <scope>NUCLEOTIDE SEQUENCE [LARGE SCALE GENOMIC DNA]</scope>
    <source>
        <strain evidence="1 2">NRRL B-41110</strain>
    </source>
</reference>
<organism evidence="1 2">
    <name type="scientific">Brevibacillus porteri</name>
    <dbReference type="NCBI Taxonomy" id="2126350"/>
    <lineage>
        <taxon>Bacteria</taxon>
        <taxon>Bacillati</taxon>
        <taxon>Bacillota</taxon>
        <taxon>Bacilli</taxon>
        <taxon>Bacillales</taxon>
        <taxon>Paenibacillaceae</taxon>
        <taxon>Brevibacillus</taxon>
    </lineage>
</organism>
<proteinExistence type="predicted"/>
<dbReference type="GeneID" id="95753831"/>
<dbReference type="EMBL" id="PXZO01000064">
    <property type="protein sequence ID" value="PSK03556.1"/>
    <property type="molecule type" value="Genomic_DNA"/>
</dbReference>